<feature type="transmembrane region" description="Helical" evidence="1">
    <location>
        <begin position="16"/>
        <end position="34"/>
    </location>
</feature>
<protein>
    <submittedName>
        <fullName evidence="2">Uncharacterized protein</fullName>
    </submittedName>
</protein>
<dbReference type="Proteomes" id="UP000215914">
    <property type="component" value="Unassembled WGS sequence"/>
</dbReference>
<reference evidence="2" key="1">
    <citation type="journal article" date="2017" name="Nature">
        <title>The sunflower genome provides insights into oil metabolism, flowering and Asterid evolution.</title>
        <authorList>
            <person name="Badouin H."/>
            <person name="Gouzy J."/>
            <person name="Grassa C.J."/>
            <person name="Murat F."/>
            <person name="Staton S.E."/>
            <person name="Cottret L."/>
            <person name="Lelandais-Briere C."/>
            <person name="Owens G.L."/>
            <person name="Carrere S."/>
            <person name="Mayjonade B."/>
            <person name="Legrand L."/>
            <person name="Gill N."/>
            <person name="Kane N.C."/>
            <person name="Bowers J.E."/>
            <person name="Hubner S."/>
            <person name="Bellec A."/>
            <person name="Berard A."/>
            <person name="Berges H."/>
            <person name="Blanchet N."/>
            <person name="Boniface M.C."/>
            <person name="Brunel D."/>
            <person name="Catrice O."/>
            <person name="Chaidir N."/>
            <person name="Claudel C."/>
            <person name="Donnadieu C."/>
            <person name="Faraut T."/>
            <person name="Fievet G."/>
            <person name="Helmstetter N."/>
            <person name="King M."/>
            <person name="Knapp S.J."/>
            <person name="Lai Z."/>
            <person name="Le Paslier M.C."/>
            <person name="Lippi Y."/>
            <person name="Lorenzon L."/>
            <person name="Mandel J.R."/>
            <person name="Marage G."/>
            <person name="Marchand G."/>
            <person name="Marquand E."/>
            <person name="Bret-Mestries E."/>
            <person name="Morien E."/>
            <person name="Nambeesan S."/>
            <person name="Nguyen T."/>
            <person name="Pegot-Espagnet P."/>
            <person name="Pouilly N."/>
            <person name="Raftis F."/>
            <person name="Sallet E."/>
            <person name="Schiex T."/>
            <person name="Thomas J."/>
            <person name="Vandecasteele C."/>
            <person name="Vares D."/>
            <person name="Vear F."/>
            <person name="Vautrin S."/>
            <person name="Crespi M."/>
            <person name="Mangin B."/>
            <person name="Burke J.M."/>
            <person name="Salse J."/>
            <person name="Munos S."/>
            <person name="Vincourt P."/>
            <person name="Rieseberg L.H."/>
            <person name="Langlade N.B."/>
        </authorList>
    </citation>
    <scope>NUCLEOTIDE SEQUENCE</scope>
    <source>
        <tissue evidence="2">Leaves</tissue>
    </source>
</reference>
<name>A0A9K3DT22_HELAN</name>
<keyword evidence="1" id="KW-0472">Membrane</keyword>
<comment type="caution">
    <text evidence="2">The sequence shown here is derived from an EMBL/GenBank/DDBJ whole genome shotgun (WGS) entry which is preliminary data.</text>
</comment>
<evidence type="ECO:0000313" key="2">
    <source>
        <dbReference type="EMBL" id="KAF5759962.1"/>
    </source>
</evidence>
<sequence length="83" mass="9257">MWKDTMWKDKSPGVKILWVWTIGTAAVLVANVATSRVSDMNKIINVPEESSSPPVDQQTTDSIITASAWAKSWWWATKYGSAE</sequence>
<gene>
    <name evidence="2" type="ORF">HanXRQr2_Chr16g0747771</name>
</gene>
<keyword evidence="3" id="KW-1185">Reference proteome</keyword>
<organism evidence="2 3">
    <name type="scientific">Helianthus annuus</name>
    <name type="common">Common sunflower</name>
    <dbReference type="NCBI Taxonomy" id="4232"/>
    <lineage>
        <taxon>Eukaryota</taxon>
        <taxon>Viridiplantae</taxon>
        <taxon>Streptophyta</taxon>
        <taxon>Embryophyta</taxon>
        <taxon>Tracheophyta</taxon>
        <taxon>Spermatophyta</taxon>
        <taxon>Magnoliopsida</taxon>
        <taxon>eudicotyledons</taxon>
        <taxon>Gunneridae</taxon>
        <taxon>Pentapetalae</taxon>
        <taxon>asterids</taxon>
        <taxon>campanulids</taxon>
        <taxon>Asterales</taxon>
        <taxon>Asteraceae</taxon>
        <taxon>Asteroideae</taxon>
        <taxon>Heliantheae alliance</taxon>
        <taxon>Heliantheae</taxon>
        <taxon>Helianthus</taxon>
    </lineage>
</organism>
<dbReference type="AlphaFoldDB" id="A0A9K3DT22"/>
<evidence type="ECO:0000256" key="1">
    <source>
        <dbReference type="SAM" id="Phobius"/>
    </source>
</evidence>
<evidence type="ECO:0000313" key="3">
    <source>
        <dbReference type="Proteomes" id="UP000215914"/>
    </source>
</evidence>
<dbReference type="Gramene" id="mRNA:HanXRQr2_Chr16g0747771">
    <property type="protein sequence ID" value="mRNA:HanXRQr2_Chr16g0747771"/>
    <property type="gene ID" value="HanXRQr2_Chr16g0747771"/>
</dbReference>
<keyword evidence="1" id="KW-1133">Transmembrane helix</keyword>
<dbReference type="EMBL" id="MNCJ02000331">
    <property type="protein sequence ID" value="KAF5759962.1"/>
    <property type="molecule type" value="Genomic_DNA"/>
</dbReference>
<accession>A0A9K3DT22</accession>
<keyword evidence="1" id="KW-0812">Transmembrane</keyword>
<proteinExistence type="predicted"/>
<reference evidence="2" key="2">
    <citation type="submission" date="2020-06" db="EMBL/GenBank/DDBJ databases">
        <title>Helianthus annuus Genome sequencing and assembly Release 2.</title>
        <authorList>
            <person name="Gouzy J."/>
            <person name="Langlade N."/>
            <person name="Munos S."/>
        </authorList>
    </citation>
    <scope>NUCLEOTIDE SEQUENCE</scope>
    <source>
        <tissue evidence="2">Leaves</tissue>
    </source>
</reference>